<dbReference type="PRINTS" id="PR01806">
    <property type="entry name" value="VIRFACTRMVIN"/>
</dbReference>
<feature type="transmembrane region" description="Helical" evidence="8">
    <location>
        <begin position="269"/>
        <end position="293"/>
    </location>
</feature>
<dbReference type="InterPro" id="IPR051050">
    <property type="entry name" value="Lipid_II_flippase_MurJ/MviN"/>
</dbReference>
<proteinExistence type="predicted"/>
<gene>
    <name evidence="9" type="primary">murJ</name>
    <name evidence="9" type="ORF">NCTC7915_02211</name>
</gene>
<keyword evidence="6 8" id="KW-1133">Transmembrane helix</keyword>
<feature type="transmembrane region" description="Helical" evidence="8">
    <location>
        <begin position="381"/>
        <end position="403"/>
    </location>
</feature>
<feature type="transmembrane region" description="Helical" evidence="8">
    <location>
        <begin position="147"/>
        <end position="171"/>
    </location>
</feature>
<evidence type="ECO:0000256" key="2">
    <source>
        <dbReference type="ARBA" id="ARBA00022475"/>
    </source>
</evidence>
<dbReference type="CDD" id="cd13123">
    <property type="entry name" value="MATE_MurJ_like"/>
    <property type="match status" value="1"/>
</dbReference>
<feature type="transmembrane region" description="Helical" evidence="8">
    <location>
        <begin position="72"/>
        <end position="99"/>
    </location>
</feature>
<feature type="transmembrane region" description="Helical" evidence="8">
    <location>
        <begin position="349"/>
        <end position="369"/>
    </location>
</feature>
<protein>
    <submittedName>
        <fullName evidence="9">Probable peptidoglycan biosynthesis protein MurJ</fullName>
    </submittedName>
</protein>
<name>A0AA46BQB1_9MICO</name>
<evidence type="ECO:0000256" key="8">
    <source>
        <dbReference type="SAM" id="Phobius"/>
    </source>
</evidence>
<evidence type="ECO:0000256" key="7">
    <source>
        <dbReference type="ARBA" id="ARBA00023136"/>
    </source>
</evidence>
<reference evidence="9 10" key="1">
    <citation type="submission" date="2018-06" db="EMBL/GenBank/DDBJ databases">
        <authorList>
            <consortium name="Pathogen Informatics"/>
            <person name="Doyle S."/>
        </authorList>
    </citation>
    <scope>NUCLEOTIDE SEQUENCE [LARGE SCALE GENOMIC DNA]</scope>
    <source>
        <strain evidence="9 10">NCTC7915</strain>
    </source>
</reference>
<feature type="transmembrane region" description="Helical" evidence="8">
    <location>
        <begin position="447"/>
        <end position="468"/>
    </location>
</feature>
<keyword evidence="7 8" id="KW-0472">Membrane</keyword>
<organism evidence="9 10">
    <name type="scientific">Dermatophilus congolensis</name>
    <dbReference type="NCBI Taxonomy" id="1863"/>
    <lineage>
        <taxon>Bacteria</taxon>
        <taxon>Bacillati</taxon>
        <taxon>Actinomycetota</taxon>
        <taxon>Actinomycetes</taxon>
        <taxon>Micrococcales</taxon>
        <taxon>Dermatophilaceae</taxon>
        <taxon>Dermatophilus</taxon>
    </lineage>
</organism>
<keyword evidence="3 8" id="KW-0812">Transmembrane</keyword>
<dbReference type="EMBL" id="UFYA01000001">
    <property type="protein sequence ID" value="STD15004.1"/>
    <property type="molecule type" value="Genomic_DNA"/>
</dbReference>
<evidence type="ECO:0000256" key="3">
    <source>
        <dbReference type="ARBA" id="ARBA00022692"/>
    </source>
</evidence>
<evidence type="ECO:0000256" key="4">
    <source>
        <dbReference type="ARBA" id="ARBA00022960"/>
    </source>
</evidence>
<feature type="transmembrane region" description="Helical" evidence="8">
    <location>
        <begin position="409"/>
        <end position="431"/>
    </location>
</feature>
<dbReference type="NCBIfam" id="TIGR01695">
    <property type="entry name" value="murJ_mviN"/>
    <property type="match status" value="1"/>
</dbReference>
<feature type="transmembrane region" description="Helical" evidence="8">
    <location>
        <begin position="12"/>
        <end position="35"/>
    </location>
</feature>
<dbReference type="GO" id="GO:0015648">
    <property type="term" value="F:lipid-linked peptidoglycan transporter activity"/>
    <property type="evidence" value="ECO:0007669"/>
    <property type="project" value="TreeGrafter"/>
</dbReference>
<dbReference type="GO" id="GO:0009252">
    <property type="term" value="P:peptidoglycan biosynthetic process"/>
    <property type="evidence" value="ECO:0007669"/>
    <property type="project" value="UniProtKB-KW"/>
</dbReference>
<sequence length="527" mass="56948">MASGSLVSRVLGLARQSMILAVFGLTLAGDSWAVANMLPNTIYTLLAGGVINAVLVPQIAAAQKNPDGGQEYLDKLITLSILVLLGVTAICIPLIPFLVNLLSSANWDEPTYGLSVAFSYICMPAIFFYGLYAILGQVLNAREKFGWFMWSPVLCNIVWIVALGWFINAYGRGNGDPTTFTPAMIALLGGSLTLGVALQAIVLIWPLHRSGFRYRPRFGFRGVGLGAVGRVAGWTFASLAVAQLGLIIQTRVLTSVAQYYPGKIAYDQAFLLFMTPHGLITVSLATALFTSMAKAVAIDDRDTIRSDLRRGANLIGVTTIPIAFGTLAIGTALTGLIFLGNSREATDAIGYLTMAMMLGLPAYGVYYLCQRAFLAHSDARTPFRMQVLNTSIGTVLTIAALLLTDEWRGVAAAGAQAIANIISAIIATMWVQQRMGRLRMYRITRTWVRVIVACIPATLASYAAFLAIENIIPIRALESTLKVALGSAIFIPIYLIGAHRMRIDEVKQITQLITTRLPKRKPTHGQA</sequence>
<evidence type="ECO:0000313" key="10">
    <source>
        <dbReference type="Proteomes" id="UP000254118"/>
    </source>
</evidence>
<feature type="transmembrane region" description="Helical" evidence="8">
    <location>
        <begin position="480"/>
        <end position="497"/>
    </location>
</feature>
<dbReference type="PANTHER" id="PTHR47019">
    <property type="entry name" value="LIPID II FLIPPASE MURJ"/>
    <property type="match status" value="1"/>
</dbReference>
<keyword evidence="5" id="KW-0573">Peptidoglycan synthesis</keyword>
<feature type="transmembrane region" description="Helical" evidence="8">
    <location>
        <begin position="41"/>
        <end position="60"/>
    </location>
</feature>
<keyword evidence="4" id="KW-0133">Cell shape</keyword>
<dbReference type="InterPro" id="IPR004268">
    <property type="entry name" value="MurJ"/>
</dbReference>
<dbReference type="GO" id="GO:0008360">
    <property type="term" value="P:regulation of cell shape"/>
    <property type="evidence" value="ECO:0007669"/>
    <property type="project" value="UniProtKB-KW"/>
</dbReference>
<evidence type="ECO:0000256" key="6">
    <source>
        <dbReference type="ARBA" id="ARBA00022989"/>
    </source>
</evidence>
<dbReference type="GO" id="GO:0034204">
    <property type="term" value="P:lipid translocation"/>
    <property type="evidence" value="ECO:0007669"/>
    <property type="project" value="TreeGrafter"/>
</dbReference>
<evidence type="ECO:0000256" key="5">
    <source>
        <dbReference type="ARBA" id="ARBA00022984"/>
    </source>
</evidence>
<feature type="transmembrane region" description="Helical" evidence="8">
    <location>
        <begin position="314"/>
        <end position="337"/>
    </location>
</feature>
<evidence type="ECO:0000313" key="9">
    <source>
        <dbReference type="EMBL" id="STD15004.1"/>
    </source>
</evidence>
<comment type="caution">
    <text evidence="9">The sequence shown here is derived from an EMBL/GenBank/DDBJ whole genome shotgun (WGS) entry which is preliminary data.</text>
</comment>
<feature type="transmembrane region" description="Helical" evidence="8">
    <location>
        <begin position="227"/>
        <end position="249"/>
    </location>
</feature>
<dbReference type="GO" id="GO:0005886">
    <property type="term" value="C:plasma membrane"/>
    <property type="evidence" value="ECO:0007669"/>
    <property type="project" value="UniProtKB-SubCell"/>
</dbReference>
<comment type="subcellular location">
    <subcellularLocation>
        <location evidence="1">Cell membrane</location>
        <topology evidence="1">Multi-pass membrane protein</topology>
    </subcellularLocation>
</comment>
<accession>A0AA46BQB1</accession>
<dbReference type="Proteomes" id="UP000254118">
    <property type="component" value="Unassembled WGS sequence"/>
</dbReference>
<feature type="transmembrane region" description="Helical" evidence="8">
    <location>
        <begin position="183"/>
        <end position="207"/>
    </location>
</feature>
<evidence type="ECO:0000256" key="1">
    <source>
        <dbReference type="ARBA" id="ARBA00004651"/>
    </source>
</evidence>
<dbReference type="PANTHER" id="PTHR47019:SF1">
    <property type="entry name" value="LIPID II FLIPPASE MURJ"/>
    <property type="match status" value="1"/>
</dbReference>
<dbReference type="Pfam" id="PF03023">
    <property type="entry name" value="MurJ"/>
    <property type="match status" value="1"/>
</dbReference>
<keyword evidence="2" id="KW-1003">Cell membrane</keyword>
<dbReference type="AlphaFoldDB" id="A0AA46BQB1"/>
<feature type="transmembrane region" description="Helical" evidence="8">
    <location>
        <begin position="111"/>
        <end position="135"/>
    </location>
</feature>